<name>A0A4D6HQL1_9EURY</name>
<reference evidence="1 2" key="1">
    <citation type="journal article" date="2019" name="Nat. Commun.">
        <title>A new type of DNA phosphorothioation-based antiviral system in archaea.</title>
        <authorList>
            <person name="Xiong L."/>
            <person name="Liu S."/>
            <person name="Chen S."/>
            <person name="Xiao Y."/>
            <person name="Zhu B."/>
            <person name="Gao Y."/>
            <person name="Zhang Y."/>
            <person name="Chen B."/>
            <person name="Luo J."/>
            <person name="Deng Z."/>
            <person name="Chen X."/>
            <person name="Wang L."/>
            <person name="Chen S."/>
        </authorList>
    </citation>
    <scope>NUCLEOTIDE SEQUENCE [LARGE SCALE GENOMIC DNA]</scope>
    <source>
        <strain evidence="1 2">JCM 10635</strain>
    </source>
</reference>
<accession>A0A4D6HQL1</accession>
<evidence type="ECO:0000313" key="2">
    <source>
        <dbReference type="Proteomes" id="UP000296822"/>
    </source>
</evidence>
<dbReference type="Proteomes" id="UP000296822">
    <property type="component" value="Chromosome"/>
</dbReference>
<gene>
    <name evidence="1" type="ORF">DV706_14125</name>
</gene>
<dbReference type="AlphaFoldDB" id="A0A4D6HQL1"/>
<organism evidence="1 2">
    <name type="scientific">Natronorubrum bangense</name>
    <dbReference type="NCBI Taxonomy" id="61858"/>
    <lineage>
        <taxon>Archaea</taxon>
        <taxon>Methanobacteriati</taxon>
        <taxon>Methanobacteriota</taxon>
        <taxon>Stenosarchaea group</taxon>
        <taxon>Halobacteria</taxon>
        <taxon>Halobacteriales</taxon>
        <taxon>Natrialbaceae</taxon>
        <taxon>Natronorubrum</taxon>
    </lineage>
</organism>
<evidence type="ECO:0008006" key="3">
    <source>
        <dbReference type="Google" id="ProtNLM"/>
    </source>
</evidence>
<proteinExistence type="predicted"/>
<dbReference type="GeneID" id="39852402"/>
<evidence type="ECO:0000313" key="1">
    <source>
        <dbReference type="EMBL" id="QCC55506.1"/>
    </source>
</evidence>
<sequence>MSQEYTIDEELAFNVSFSLPDELGRPDGFNKYGVKEYEDGSIDVIFAAMEPGLRKGIRITDEFLSSVSQNFSETLPLQLDHDKGQLSNVGHLKDVRFSNGFLRVLAHIPNTGNTVRSDVIADFTHEPPAINDGSVGFGNDYRIERNDAGEPEFVDATMVEFSLTPFPAGYGSDGGLSPQFAKAAREAGVFSEQLEAETPVSHLKGSCRARFTEI</sequence>
<dbReference type="KEGG" id="nbg:DV706_14125"/>
<protein>
    <recommendedName>
        <fullName evidence="3">HK97 family phage prohead protease</fullName>
    </recommendedName>
</protein>
<dbReference type="RefSeq" id="WP_006065713.1">
    <property type="nucleotide sequence ID" value="NZ_CP031305.1"/>
</dbReference>
<dbReference type="EMBL" id="CP031305">
    <property type="protein sequence ID" value="QCC55506.1"/>
    <property type="molecule type" value="Genomic_DNA"/>
</dbReference>